<feature type="transmembrane region" description="Helical" evidence="1">
    <location>
        <begin position="277"/>
        <end position="295"/>
    </location>
</feature>
<dbReference type="OrthoDB" id="9809330at2"/>
<dbReference type="InterPro" id="IPR002816">
    <property type="entry name" value="TraB/PrgY/GumN_fam"/>
</dbReference>
<dbReference type="NCBIfam" id="TIGR00261">
    <property type="entry name" value="traB"/>
    <property type="match status" value="1"/>
</dbReference>
<proteinExistence type="predicted"/>
<accession>A0A1H3BV69</accession>
<keyword evidence="1" id="KW-0472">Membrane</keyword>
<dbReference type="RefSeq" id="WP_090243020.1">
    <property type="nucleotide sequence ID" value="NZ_FNOU01000002.1"/>
</dbReference>
<dbReference type="Pfam" id="PF01963">
    <property type="entry name" value="TraB_PrgY_gumN"/>
    <property type="match status" value="1"/>
</dbReference>
<reference evidence="3" key="1">
    <citation type="submission" date="2016-10" db="EMBL/GenBank/DDBJ databases">
        <authorList>
            <person name="Varghese N."/>
            <person name="Submissions S."/>
        </authorList>
    </citation>
    <scope>NUCLEOTIDE SEQUENCE [LARGE SCALE GENOMIC DNA]</scope>
    <source>
        <strain evidence="3">VPI 5359</strain>
    </source>
</reference>
<gene>
    <name evidence="2" type="ORF">SAMN04488579_102217</name>
</gene>
<sequence length="391" mass="42479">MGECNNIQRLHRDGKEIILVGTAHVSPSSVAEVKAVIEAEQPDSVCVELDPGRYKALEEKDQWKNADIVKIIKSGKAGFLFANIILSNYQRKLADQFGIQSGQEMLQAIASAKDCHAELVLADRDIQTTFIRIWRGCSLWEKCKLMVTIMMSIIDNEAITEEELETLKGEDMLTAALSELGDSFHGVKTYLVDERDAYLADQIDHALGSKIIAVVGAAHIPGICEKIGTDVNINALSETPPKSVAGKLIGWSIPFLLVALVILTFTVNPDSGWSQTVNWLVLTMGGAGLGALISLPHPLTVLTAIVMAPISALSPVLAAGWFSGLMEAHLRKPKVEDFEHLATDLTSPKGFWKNKVTKILLVVITTNLGCALGNIIGSLHVIQVFFSTFLN</sequence>
<evidence type="ECO:0000313" key="3">
    <source>
        <dbReference type="Proteomes" id="UP000199652"/>
    </source>
</evidence>
<feature type="transmembrane region" description="Helical" evidence="1">
    <location>
        <begin position="301"/>
        <end position="322"/>
    </location>
</feature>
<dbReference type="STRING" id="1528.SAMN04488579_102217"/>
<dbReference type="InterPro" id="IPR005230">
    <property type="entry name" value="TraB_bac"/>
</dbReference>
<dbReference type="CDD" id="cd14726">
    <property type="entry name" value="TraB_PrgY-like"/>
    <property type="match status" value="1"/>
</dbReference>
<organism evidence="2 3">
    <name type="scientific">Eubacterium barkeri</name>
    <name type="common">Clostridium barkeri</name>
    <dbReference type="NCBI Taxonomy" id="1528"/>
    <lineage>
        <taxon>Bacteria</taxon>
        <taxon>Bacillati</taxon>
        <taxon>Bacillota</taxon>
        <taxon>Clostridia</taxon>
        <taxon>Eubacteriales</taxon>
        <taxon>Eubacteriaceae</taxon>
        <taxon>Eubacterium</taxon>
    </lineage>
</organism>
<feature type="transmembrane region" description="Helical" evidence="1">
    <location>
        <begin position="359"/>
        <end position="386"/>
    </location>
</feature>
<protein>
    <submittedName>
        <fullName evidence="2">Pheromone shutdown-related protein TraB</fullName>
    </submittedName>
</protein>
<keyword evidence="3" id="KW-1185">Reference proteome</keyword>
<keyword evidence="1" id="KW-0812">Transmembrane</keyword>
<dbReference type="PANTHER" id="PTHR21530:SF7">
    <property type="entry name" value="TRAB DOMAIN-CONTAINING PROTEIN"/>
    <property type="match status" value="1"/>
</dbReference>
<name>A0A1H3BV69_EUBBA</name>
<dbReference type="PANTHER" id="PTHR21530">
    <property type="entry name" value="PHEROMONE SHUTDOWN PROTEIN"/>
    <property type="match status" value="1"/>
</dbReference>
<evidence type="ECO:0000313" key="2">
    <source>
        <dbReference type="EMBL" id="SDX45681.1"/>
    </source>
</evidence>
<dbReference type="Proteomes" id="UP000199652">
    <property type="component" value="Unassembled WGS sequence"/>
</dbReference>
<evidence type="ECO:0000256" key="1">
    <source>
        <dbReference type="SAM" id="Phobius"/>
    </source>
</evidence>
<dbReference type="AlphaFoldDB" id="A0A1H3BV69"/>
<keyword evidence="1" id="KW-1133">Transmembrane helix</keyword>
<feature type="transmembrane region" description="Helical" evidence="1">
    <location>
        <begin position="248"/>
        <end position="265"/>
    </location>
</feature>
<dbReference type="EMBL" id="FNOU01000002">
    <property type="protein sequence ID" value="SDX45681.1"/>
    <property type="molecule type" value="Genomic_DNA"/>
</dbReference>
<dbReference type="InterPro" id="IPR046345">
    <property type="entry name" value="TraB_PrgY-like"/>
</dbReference>